<organism evidence="1 2">
    <name type="scientific">Staurois parvus</name>
    <dbReference type="NCBI Taxonomy" id="386267"/>
    <lineage>
        <taxon>Eukaryota</taxon>
        <taxon>Metazoa</taxon>
        <taxon>Chordata</taxon>
        <taxon>Craniata</taxon>
        <taxon>Vertebrata</taxon>
        <taxon>Euteleostomi</taxon>
        <taxon>Amphibia</taxon>
        <taxon>Batrachia</taxon>
        <taxon>Anura</taxon>
        <taxon>Neobatrachia</taxon>
        <taxon>Ranoidea</taxon>
        <taxon>Ranidae</taxon>
        <taxon>Staurois</taxon>
    </lineage>
</organism>
<gene>
    <name evidence="1" type="ORF">SPARVUS_LOCUS15006167</name>
</gene>
<dbReference type="EMBL" id="CATNWA010019609">
    <property type="protein sequence ID" value="CAI9614118.1"/>
    <property type="molecule type" value="Genomic_DNA"/>
</dbReference>
<name>A0ABN9H324_9NEOB</name>
<evidence type="ECO:0000313" key="1">
    <source>
        <dbReference type="EMBL" id="CAI9614118.1"/>
    </source>
</evidence>
<reference evidence="1" key="1">
    <citation type="submission" date="2023-05" db="EMBL/GenBank/DDBJ databases">
        <authorList>
            <person name="Stuckert A."/>
        </authorList>
    </citation>
    <scope>NUCLEOTIDE SEQUENCE</scope>
</reference>
<evidence type="ECO:0000313" key="2">
    <source>
        <dbReference type="Proteomes" id="UP001162483"/>
    </source>
</evidence>
<dbReference type="Proteomes" id="UP001162483">
    <property type="component" value="Unassembled WGS sequence"/>
</dbReference>
<proteinExistence type="predicted"/>
<protein>
    <submittedName>
        <fullName evidence="1">Uncharacterized protein</fullName>
    </submittedName>
</protein>
<comment type="caution">
    <text evidence="1">The sequence shown here is derived from an EMBL/GenBank/DDBJ whole genome shotgun (WGS) entry which is preliminary data.</text>
</comment>
<accession>A0ABN9H324</accession>
<keyword evidence="2" id="KW-1185">Reference proteome</keyword>
<sequence length="49" mass="5693">MSFRCSIRHIVSCEKITPVWLSTSLANYSCTSIVIFFNPSHLKMLLWKC</sequence>